<comment type="caution">
    <text evidence="2">The sequence shown here is derived from an EMBL/GenBank/DDBJ whole genome shotgun (WGS) entry which is preliminary data.</text>
</comment>
<dbReference type="InterPro" id="IPR053793">
    <property type="entry name" value="PB1-like"/>
</dbReference>
<dbReference type="Pfam" id="PF00564">
    <property type="entry name" value="PB1"/>
    <property type="match status" value="1"/>
</dbReference>
<evidence type="ECO:0000259" key="1">
    <source>
        <dbReference type="PROSITE" id="PS51745"/>
    </source>
</evidence>
<proteinExistence type="predicted"/>
<gene>
    <name evidence="2" type="ORF">CASFOL_000774</name>
</gene>
<evidence type="ECO:0000313" key="3">
    <source>
        <dbReference type="Proteomes" id="UP001632038"/>
    </source>
</evidence>
<dbReference type="AlphaFoldDB" id="A0ABD3EKP4"/>
<accession>A0ABD3EKP4</accession>
<sequence>MYEDEDNDKVLLASDSDLQAAICHAKLSGWKGIKVAFRLPGNKSTSETIQFEDYGICSSRRIGFSI</sequence>
<dbReference type="SUPFAM" id="SSF54277">
    <property type="entry name" value="CAD &amp; PB1 domains"/>
    <property type="match status" value="1"/>
</dbReference>
<evidence type="ECO:0000313" key="2">
    <source>
        <dbReference type="EMBL" id="KAL3654988.1"/>
    </source>
</evidence>
<dbReference type="EMBL" id="JAVIJP010000002">
    <property type="protein sequence ID" value="KAL3654988.1"/>
    <property type="molecule type" value="Genomic_DNA"/>
</dbReference>
<name>A0ABD3EKP4_9LAMI</name>
<dbReference type="Proteomes" id="UP001632038">
    <property type="component" value="Unassembled WGS sequence"/>
</dbReference>
<organism evidence="2 3">
    <name type="scientific">Castilleja foliolosa</name>
    <dbReference type="NCBI Taxonomy" id="1961234"/>
    <lineage>
        <taxon>Eukaryota</taxon>
        <taxon>Viridiplantae</taxon>
        <taxon>Streptophyta</taxon>
        <taxon>Embryophyta</taxon>
        <taxon>Tracheophyta</taxon>
        <taxon>Spermatophyta</taxon>
        <taxon>Magnoliopsida</taxon>
        <taxon>eudicotyledons</taxon>
        <taxon>Gunneridae</taxon>
        <taxon>Pentapetalae</taxon>
        <taxon>asterids</taxon>
        <taxon>lamiids</taxon>
        <taxon>Lamiales</taxon>
        <taxon>Orobanchaceae</taxon>
        <taxon>Pedicularideae</taxon>
        <taxon>Castillejinae</taxon>
        <taxon>Castilleja</taxon>
    </lineage>
</organism>
<protein>
    <recommendedName>
        <fullName evidence="1">PB1 domain-containing protein</fullName>
    </recommendedName>
</protein>
<dbReference type="PROSITE" id="PS51745">
    <property type="entry name" value="PB1"/>
    <property type="match status" value="1"/>
</dbReference>
<keyword evidence="3" id="KW-1185">Reference proteome</keyword>
<dbReference type="InterPro" id="IPR000270">
    <property type="entry name" value="PB1_dom"/>
</dbReference>
<reference evidence="3" key="1">
    <citation type="journal article" date="2024" name="IScience">
        <title>Strigolactones Initiate the Formation of Haustorium-like Structures in Castilleja.</title>
        <authorList>
            <person name="Buerger M."/>
            <person name="Peterson D."/>
            <person name="Chory J."/>
        </authorList>
    </citation>
    <scope>NUCLEOTIDE SEQUENCE [LARGE SCALE GENOMIC DNA]</scope>
</reference>
<feature type="domain" description="PB1" evidence="1">
    <location>
        <begin position="1"/>
        <end position="40"/>
    </location>
</feature>